<reference evidence="1" key="1">
    <citation type="submission" date="2018-02" db="EMBL/GenBank/DDBJ databases">
        <title>Rhizophora mucronata_Transcriptome.</title>
        <authorList>
            <person name="Meera S.P."/>
            <person name="Sreeshan A."/>
            <person name="Augustine A."/>
        </authorList>
    </citation>
    <scope>NUCLEOTIDE SEQUENCE</scope>
    <source>
        <tissue evidence="1">Leaf</tissue>
    </source>
</reference>
<dbReference type="EMBL" id="GGEC01056500">
    <property type="protein sequence ID" value="MBX36984.1"/>
    <property type="molecule type" value="Transcribed_RNA"/>
</dbReference>
<name>A0A2P2N3C4_RHIMU</name>
<protein>
    <submittedName>
        <fullName evidence="1">Uncharacterized protein</fullName>
    </submittedName>
</protein>
<sequence length="40" mass="4564">MVKYKMEKLNTTAKQIIPTTQGPHQCMVVIQNQSCTQIDN</sequence>
<organism evidence="1">
    <name type="scientific">Rhizophora mucronata</name>
    <name type="common">Asiatic mangrove</name>
    <dbReference type="NCBI Taxonomy" id="61149"/>
    <lineage>
        <taxon>Eukaryota</taxon>
        <taxon>Viridiplantae</taxon>
        <taxon>Streptophyta</taxon>
        <taxon>Embryophyta</taxon>
        <taxon>Tracheophyta</taxon>
        <taxon>Spermatophyta</taxon>
        <taxon>Magnoliopsida</taxon>
        <taxon>eudicotyledons</taxon>
        <taxon>Gunneridae</taxon>
        <taxon>Pentapetalae</taxon>
        <taxon>rosids</taxon>
        <taxon>fabids</taxon>
        <taxon>Malpighiales</taxon>
        <taxon>Rhizophoraceae</taxon>
        <taxon>Rhizophora</taxon>
    </lineage>
</organism>
<accession>A0A2P2N3C4</accession>
<evidence type="ECO:0000313" key="1">
    <source>
        <dbReference type="EMBL" id="MBX36984.1"/>
    </source>
</evidence>
<proteinExistence type="predicted"/>
<dbReference type="AlphaFoldDB" id="A0A2P2N3C4"/>